<dbReference type="EMBL" id="JAACJJ010000057">
    <property type="protein sequence ID" value="KAF5310888.1"/>
    <property type="molecule type" value="Genomic_DNA"/>
</dbReference>
<gene>
    <name evidence="1" type="ORF">D9619_008213</name>
</gene>
<evidence type="ECO:0000313" key="1">
    <source>
        <dbReference type="EMBL" id="KAF5310888.1"/>
    </source>
</evidence>
<dbReference type="AlphaFoldDB" id="A0A8H5ESY5"/>
<proteinExistence type="predicted"/>
<organism evidence="1 2">
    <name type="scientific">Psilocybe cf. subviscida</name>
    <dbReference type="NCBI Taxonomy" id="2480587"/>
    <lineage>
        <taxon>Eukaryota</taxon>
        <taxon>Fungi</taxon>
        <taxon>Dikarya</taxon>
        <taxon>Basidiomycota</taxon>
        <taxon>Agaricomycotina</taxon>
        <taxon>Agaricomycetes</taxon>
        <taxon>Agaricomycetidae</taxon>
        <taxon>Agaricales</taxon>
        <taxon>Agaricineae</taxon>
        <taxon>Strophariaceae</taxon>
        <taxon>Psilocybe</taxon>
    </lineage>
</organism>
<comment type="caution">
    <text evidence="1">The sequence shown here is derived from an EMBL/GenBank/DDBJ whole genome shotgun (WGS) entry which is preliminary data.</text>
</comment>
<accession>A0A8H5ESY5</accession>
<reference evidence="1 2" key="1">
    <citation type="journal article" date="2020" name="ISME J.">
        <title>Uncovering the hidden diversity of litter-decomposition mechanisms in mushroom-forming fungi.</title>
        <authorList>
            <person name="Floudas D."/>
            <person name="Bentzer J."/>
            <person name="Ahren D."/>
            <person name="Johansson T."/>
            <person name="Persson P."/>
            <person name="Tunlid A."/>
        </authorList>
    </citation>
    <scope>NUCLEOTIDE SEQUENCE [LARGE SCALE GENOMIC DNA]</scope>
    <source>
        <strain evidence="1 2">CBS 101986</strain>
    </source>
</reference>
<name>A0A8H5ESY5_9AGAR</name>
<evidence type="ECO:0000313" key="2">
    <source>
        <dbReference type="Proteomes" id="UP000567179"/>
    </source>
</evidence>
<protein>
    <submittedName>
        <fullName evidence="1">Uncharacterized protein</fullName>
    </submittedName>
</protein>
<keyword evidence="2" id="KW-1185">Reference proteome</keyword>
<sequence>MLSNPTACNRRLFASVDDEKPGIFISLNSSHAFSTSRWLYSSFASDLHGRGLPDIGADTRNQAVNLPLFAALCLESICVSGFGLFNSFKAHPQWWMHVCSSDTVSPCALRIMMRTPDPGEELQVPVIDEYGLSEILCRQLERPEVGTVSPLNRDGLTI</sequence>
<dbReference type="Proteomes" id="UP000567179">
    <property type="component" value="Unassembled WGS sequence"/>
</dbReference>